<feature type="domain" description="Tyrosine-protein phosphatase" evidence="7">
    <location>
        <begin position="1"/>
        <end position="149"/>
    </location>
</feature>
<keyword evidence="3" id="KW-0378">Hydrolase</keyword>
<sequence>MIDHIIDGVYISDAISVIGATQMRKLEELRIQRVLTVSAMTIDELKKVPGVHYKFLFMMDLSSQDILGDNLLEEAIQYIEKAVKDGVNILVHCEMGTSRSVAVVCGYLMRRFEWSPNKALVYIKDKRPNVQPNDGFMRQLEIFYQLDFKSDPRSLATAPLYRNFCADSGNVPKLHSRSSITDPASTSTSDPQSPINVPKASMDQRSPEVLEAQFKFRCRKCRNDLFYDTHVLYHAKGTPGTTGETVTDVDDERRLRKAFSLDDRCRFEYFITPMKWMDADQFQGKINCPKCSEKLGQYIWGGRKCQGSDETNCGTHVSPWFYIQKSKVDKTRLNSSLKTPNVSVPTVVIS</sequence>
<evidence type="ECO:0000313" key="9">
    <source>
        <dbReference type="EMBL" id="CAD5229564.1"/>
    </source>
</evidence>
<dbReference type="InterPro" id="IPR000387">
    <property type="entry name" value="Tyr_Pase_dom"/>
</dbReference>
<dbReference type="OrthoDB" id="2017893at2759"/>
<dbReference type="PIRSF" id="PIRSF000941">
    <property type="entry name" value="DUSP12"/>
    <property type="match status" value="1"/>
</dbReference>
<organism evidence="9 10">
    <name type="scientific">Bursaphelenchus okinawaensis</name>
    <dbReference type="NCBI Taxonomy" id="465554"/>
    <lineage>
        <taxon>Eukaryota</taxon>
        <taxon>Metazoa</taxon>
        <taxon>Ecdysozoa</taxon>
        <taxon>Nematoda</taxon>
        <taxon>Chromadorea</taxon>
        <taxon>Rhabditida</taxon>
        <taxon>Tylenchina</taxon>
        <taxon>Tylenchomorpha</taxon>
        <taxon>Aphelenchoidea</taxon>
        <taxon>Aphelenchoididae</taxon>
        <taxon>Bursaphelenchus</taxon>
    </lineage>
</organism>
<dbReference type="Proteomes" id="UP000783686">
    <property type="component" value="Unassembled WGS sequence"/>
</dbReference>
<evidence type="ECO:0000256" key="2">
    <source>
        <dbReference type="ARBA" id="ARBA00013064"/>
    </source>
</evidence>
<evidence type="ECO:0000256" key="5">
    <source>
        <dbReference type="PIRSR" id="PIRSR000941-50"/>
    </source>
</evidence>
<dbReference type="Proteomes" id="UP000614601">
    <property type="component" value="Unassembled WGS sequence"/>
</dbReference>
<dbReference type="EMBL" id="CAJFDH010000006">
    <property type="protein sequence ID" value="CAD5229564.1"/>
    <property type="molecule type" value="Genomic_DNA"/>
</dbReference>
<evidence type="ECO:0000256" key="4">
    <source>
        <dbReference type="ARBA" id="ARBA00022912"/>
    </source>
</evidence>
<dbReference type="InterPro" id="IPR029021">
    <property type="entry name" value="Prot-tyrosine_phosphatase-like"/>
</dbReference>
<dbReference type="AlphaFoldDB" id="A0A811LRU4"/>
<reference evidence="9" key="1">
    <citation type="submission" date="2020-09" db="EMBL/GenBank/DDBJ databases">
        <authorList>
            <person name="Kikuchi T."/>
        </authorList>
    </citation>
    <scope>NUCLEOTIDE SEQUENCE</scope>
    <source>
        <strain evidence="9">SH1</strain>
    </source>
</reference>
<gene>
    <name evidence="9" type="ORF">BOKJ2_LOCUS13623</name>
</gene>
<dbReference type="GO" id="GO:0004725">
    <property type="term" value="F:protein tyrosine phosphatase activity"/>
    <property type="evidence" value="ECO:0007669"/>
    <property type="project" value="UniProtKB-EC"/>
</dbReference>
<feature type="active site" description="Phosphocysteine intermediate" evidence="5">
    <location>
        <position position="93"/>
    </location>
</feature>
<dbReference type="InterPro" id="IPR020422">
    <property type="entry name" value="TYR_PHOSPHATASE_DUAL_dom"/>
</dbReference>
<dbReference type="GO" id="GO:0005634">
    <property type="term" value="C:nucleus"/>
    <property type="evidence" value="ECO:0007669"/>
    <property type="project" value="TreeGrafter"/>
</dbReference>
<dbReference type="SMART" id="SM00195">
    <property type="entry name" value="DSPc"/>
    <property type="match status" value="1"/>
</dbReference>
<evidence type="ECO:0000256" key="6">
    <source>
        <dbReference type="SAM" id="MobiDB-lite"/>
    </source>
</evidence>
<evidence type="ECO:0000259" key="8">
    <source>
        <dbReference type="PROSITE" id="PS50056"/>
    </source>
</evidence>
<dbReference type="PROSITE" id="PS50056">
    <property type="entry name" value="TYR_PHOSPHATASE_2"/>
    <property type="match status" value="1"/>
</dbReference>
<proteinExistence type="inferred from homology"/>
<feature type="compositionally biased region" description="Polar residues" evidence="6">
    <location>
        <begin position="177"/>
        <end position="195"/>
    </location>
</feature>
<dbReference type="InterPro" id="IPR016278">
    <property type="entry name" value="DUSP12"/>
</dbReference>
<evidence type="ECO:0000259" key="7">
    <source>
        <dbReference type="PROSITE" id="PS50054"/>
    </source>
</evidence>
<name>A0A811LRU4_9BILA</name>
<dbReference type="PANTHER" id="PTHR45848:SF4">
    <property type="entry name" value="DUAL SPECIFICITY PROTEIN PHOSPHATASE 12"/>
    <property type="match status" value="1"/>
</dbReference>
<dbReference type="EMBL" id="CAJFCW020000006">
    <property type="protein sequence ID" value="CAG9126987.1"/>
    <property type="molecule type" value="Genomic_DNA"/>
</dbReference>
<dbReference type="PROSITE" id="PS50054">
    <property type="entry name" value="TYR_PHOSPHATASE_DUAL"/>
    <property type="match status" value="1"/>
</dbReference>
<keyword evidence="4" id="KW-0904">Protein phosphatase</keyword>
<accession>A0A811LRU4</accession>
<protein>
    <recommendedName>
        <fullName evidence="2">protein-tyrosine-phosphatase</fullName>
        <ecNumber evidence="2">3.1.3.48</ecNumber>
    </recommendedName>
</protein>
<dbReference type="Gene3D" id="3.90.190.10">
    <property type="entry name" value="Protein tyrosine phosphatase superfamily"/>
    <property type="match status" value="1"/>
</dbReference>
<dbReference type="Pfam" id="PF00782">
    <property type="entry name" value="DSPc"/>
    <property type="match status" value="1"/>
</dbReference>
<keyword evidence="10" id="KW-1185">Reference proteome</keyword>
<dbReference type="CDD" id="cd14498">
    <property type="entry name" value="DSP"/>
    <property type="match status" value="1"/>
</dbReference>
<dbReference type="PANTHER" id="PTHR45848">
    <property type="entry name" value="DUAL SPECIFICITY PROTEIN PHOSPHATASE 12 FAMILY MEMBER"/>
    <property type="match status" value="1"/>
</dbReference>
<dbReference type="SUPFAM" id="SSF52799">
    <property type="entry name" value="(Phosphotyrosine protein) phosphatases II"/>
    <property type="match status" value="1"/>
</dbReference>
<comment type="similarity">
    <text evidence="1">Belongs to the protein-tyrosine phosphatase family. Non-receptor class dual specificity subfamily.</text>
</comment>
<comment type="caution">
    <text evidence="9">The sequence shown here is derived from an EMBL/GenBank/DDBJ whole genome shotgun (WGS) entry which is preliminary data.</text>
</comment>
<feature type="region of interest" description="Disordered" evidence="6">
    <location>
        <begin position="173"/>
        <end position="204"/>
    </location>
</feature>
<evidence type="ECO:0000256" key="3">
    <source>
        <dbReference type="ARBA" id="ARBA00022801"/>
    </source>
</evidence>
<feature type="domain" description="Tyrosine specific protein phosphatases" evidence="8">
    <location>
        <begin position="69"/>
        <end position="130"/>
    </location>
</feature>
<dbReference type="InterPro" id="IPR000340">
    <property type="entry name" value="Dual-sp_phosphatase_cat-dom"/>
</dbReference>
<dbReference type="EC" id="3.1.3.48" evidence="2"/>
<evidence type="ECO:0000256" key="1">
    <source>
        <dbReference type="ARBA" id="ARBA00008601"/>
    </source>
</evidence>
<dbReference type="GO" id="GO:0008138">
    <property type="term" value="F:protein tyrosine/serine/threonine phosphatase activity"/>
    <property type="evidence" value="ECO:0007669"/>
    <property type="project" value="InterPro"/>
</dbReference>
<evidence type="ECO:0000313" key="10">
    <source>
        <dbReference type="Proteomes" id="UP000614601"/>
    </source>
</evidence>